<evidence type="ECO:0000313" key="7">
    <source>
        <dbReference type="EMBL" id="GCA67604.1"/>
    </source>
</evidence>
<dbReference type="InterPro" id="IPR024688">
    <property type="entry name" value="Mac_dom"/>
</dbReference>
<gene>
    <name evidence="7" type="ORF">KGMB01110_20400</name>
</gene>
<evidence type="ECO:0000256" key="4">
    <source>
        <dbReference type="ARBA" id="ARBA00023315"/>
    </source>
</evidence>
<keyword evidence="2 5" id="KW-0808">Transferase</keyword>
<dbReference type="Proteomes" id="UP000265643">
    <property type="component" value="Unassembled WGS sequence"/>
</dbReference>
<evidence type="ECO:0000256" key="3">
    <source>
        <dbReference type="ARBA" id="ARBA00022737"/>
    </source>
</evidence>
<reference evidence="8" key="1">
    <citation type="submission" date="2018-09" db="EMBL/GenBank/DDBJ databases">
        <title>Draft Genome Sequence of Mediterraneibacter sp. KCTC 15684.</title>
        <authorList>
            <person name="Kim J.S."/>
            <person name="Han K.I."/>
            <person name="Suh M.K."/>
            <person name="Lee K.C."/>
            <person name="Eom M.K."/>
            <person name="Lee J.H."/>
            <person name="Park S.H."/>
            <person name="Kang S.W."/>
            <person name="Park J.E."/>
            <person name="Oh B.S."/>
            <person name="Yu S.Y."/>
            <person name="Choi S.H."/>
            <person name="Lee D.H."/>
            <person name="Yoon H."/>
            <person name="Kim B."/>
            <person name="Yang S.J."/>
            <person name="Lee J.S."/>
        </authorList>
    </citation>
    <scope>NUCLEOTIDE SEQUENCE [LARGE SCALE GENOMIC DNA]</scope>
    <source>
        <strain evidence="8">KCTC 15684</strain>
    </source>
</reference>
<dbReference type="EMBL" id="BHGK01000001">
    <property type="protein sequence ID" value="GCA67604.1"/>
    <property type="molecule type" value="Genomic_DNA"/>
</dbReference>
<dbReference type="PANTHER" id="PTHR43017">
    <property type="entry name" value="GALACTOSIDE O-ACETYLTRANSFERASE"/>
    <property type="match status" value="1"/>
</dbReference>
<dbReference type="Gene3D" id="2.160.10.10">
    <property type="entry name" value="Hexapeptide repeat proteins"/>
    <property type="match status" value="1"/>
</dbReference>
<accession>A0A391P0X3</accession>
<feature type="domain" description="Maltose/galactoside acetyltransferase" evidence="6">
    <location>
        <begin position="8"/>
        <end position="59"/>
    </location>
</feature>
<name>A0A391P0X3_9FIRM</name>
<protein>
    <recommendedName>
        <fullName evidence="5">Acetyltransferase</fullName>
        <ecNumber evidence="5">2.3.1.-</ecNumber>
    </recommendedName>
</protein>
<dbReference type="EC" id="2.3.1.-" evidence="5"/>
<evidence type="ECO:0000259" key="6">
    <source>
        <dbReference type="SMART" id="SM01266"/>
    </source>
</evidence>
<organism evidence="7 8">
    <name type="scientific">Mediterraneibacter butyricigenes</name>
    <dbReference type="NCBI Taxonomy" id="2316025"/>
    <lineage>
        <taxon>Bacteria</taxon>
        <taxon>Bacillati</taxon>
        <taxon>Bacillota</taxon>
        <taxon>Clostridia</taxon>
        <taxon>Lachnospirales</taxon>
        <taxon>Lachnospiraceae</taxon>
        <taxon>Mediterraneibacter</taxon>
    </lineage>
</organism>
<evidence type="ECO:0000313" key="8">
    <source>
        <dbReference type="Proteomes" id="UP000265643"/>
    </source>
</evidence>
<dbReference type="GO" id="GO:0008870">
    <property type="term" value="F:galactoside O-acetyltransferase activity"/>
    <property type="evidence" value="ECO:0007669"/>
    <property type="project" value="TreeGrafter"/>
</dbReference>
<keyword evidence="4 5" id="KW-0012">Acyltransferase</keyword>
<dbReference type="RefSeq" id="WP_117888569.1">
    <property type="nucleotide sequence ID" value="NZ_BHGK01000001.1"/>
</dbReference>
<dbReference type="InterPro" id="IPR039369">
    <property type="entry name" value="LacA-like"/>
</dbReference>
<comment type="similarity">
    <text evidence="1 5">Belongs to the transferase hexapeptide repeat family.</text>
</comment>
<sequence length="197" mass="21423">MDIEHLIKQRKAYIGNVLHMPDDMQLKAKKLCFAYNQTPPDADEERLRILKELFGSCTDLTFIQPDFHCDYGFNIHFHGMAFLNYNCVILDTSPVDIGSNAFLAPGVCLTCAGHPIDPNQRAEGIETSAPIVLGDNVWLGANVTVCGGVTIGDNVVIGAGSVVTRDIPSNVVALGSPCRVLRPVTKKDLIAPDQVLF</sequence>
<evidence type="ECO:0000256" key="1">
    <source>
        <dbReference type="ARBA" id="ARBA00007274"/>
    </source>
</evidence>
<dbReference type="InterPro" id="IPR011004">
    <property type="entry name" value="Trimer_LpxA-like_sf"/>
</dbReference>
<dbReference type="Pfam" id="PF00132">
    <property type="entry name" value="Hexapep"/>
    <property type="match status" value="1"/>
</dbReference>
<keyword evidence="8" id="KW-1185">Reference proteome</keyword>
<dbReference type="InterPro" id="IPR001451">
    <property type="entry name" value="Hexapep"/>
</dbReference>
<dbReference type="SUPFAM" id="SSF51161">
    <property type="entry name" value="Trimeric LpxA-like enzymes"/>
    <property type="match status" value="1"/>
</dbReference>
<dbReference type="FunFam" id="2.160.10.10:FF:000025">
    <property type="entry name" value="Hexapeptide-repeat containing-acetyltransferase"/>
    <property type="match status" value="1"/>
</dbReference>
<dbReference type="PANTHER" id="PTHR43017:SF1">
    <property type="entry name" value="ACETYLTRANSFERASE YJL218W-RELATED"/>
    <property type="match status" value="1"/>
</dbReference>
<dbReference type="SMART" id="SM01266">
    <property type="entry name" value="Mac"/>
    <property type="match status" value="1"/>
</dbReference>
<evidence type="ECO:0000256" key="2">
    <source>
        <dbReference type="ARBA" id="ARBA00022679"/>
    </source>
</evidence>
<keyword evidence="3" id="KW-0677">Repeat</keyword>
<comment type="caution">
    <text evidence="7">The sequence shown here is derived from an EMBL/GenBank/DDBJ whole genome shotgun (WGS) entry which is preliminary data.</text>
</comment>
<dbReference type="Pfam" id="PF12464">
    <property type="entry name" value="Mac"/>
    <property type="match status" value="1"/>
</dbReference>
<dbReference type="PROSITE" id="PS00101">
    <property type="entry name" value="HEXAPEP_TRANSFERASES"/>
    <property type="match status" value="1"/>
</dbReference>
<dbReference type="AlphaFoldDB" id="A0A391P0X3"/>
<evidence type="ECO:0000256" key="5">
    <source>
        <dbReference type="RuleBase" id="RU367021"/>
    </source>
</evidence>
<dbReference type="CDD" id="cd03357">
    <property type="entry name" value="LbH_MAT_GAT"/>
    <property type="match status" value="1"/>
</dbReference>
<dbReference type="InterPro" id="IPR018357">
    <property type="entry name" value="Hexapep_transf_CS"/>
</dbReference>
<proteinExistence type="inferred from homology"/>